<protein>
    <recommendedName>
        <fullName evidence="1">DNA-directed DNA polymerase</fullName>
        <ecNumber evidence="1">2.7.7.7</ecNumber>
    </recommendedName>
</protein>
<dbReference type="Pfam" id="PF00136">
    <property type="entry name" value="DNA_pol_B"/>
    <property type="match status" value="1"/>
</dbReference>
<dbReference type="InterPro" id="IPR043502">
    <property type="entry name" value="DNA/RNA_pol_sf"/>
</dbReference>
<evidence type="ECO:0000313" key="13">
    <source>
        <dbReference type="Proteomes" id="UP000202618"/>
    </source>
</evidence>
<evidence type="ECO:0000256" key="7">
    <source>
        <dbReference type="ARBA" id="ARBA00023109"/>
    </source>
</evidence>
<keyword evidence="2" id="KW-0808">Transferase</keyword>
<evidence type="ECO:0000256" key="1">
    <source>
        <dbReference type="ARBA" id="ARBA00012417"/>
    </source>
</evidence>
<dbReference type="Gene3D" id="3.90.1600.10">
    <property type="entry name" value="Palm domain of DNA polymerase"/>
    <property type="match status" value="1"/>
</dbReference>
<name>A0A172JI39_BPPB1</name>
<keyword evidence="8" id="KW-0238">DNA-binding</keyword>
<dbReference type="InterPro" id="IPR006134">
    <property type="entry name" value="DNA-dir_DNA_pol_B_multi_dom"/>
</dbReference>
<dbReference type="OrthoDB" id="165at10239"/>
<evidence type="ECO:0000256" key="2">
    <source>
        <dbReference type="ARBA" id="ARBA00022679"/>
    </source>
</evidence>
<dbReference type="EC" id="2.7.7.7" evidence="1"/>
<keyword evidence="7" id="KW-0235">DNA replication</keyword>
<dbReference type="RefSeq" id="YP_009283036.1">
    <property type="nucleotide sequence ID" value="NC_031039.1"/>
</dbReference>
<feature type="domain" description="DNA-directed DNA polymerase family B multifunctional" evidence="10">
    <location>
        <begin position="461"/>
        <end position="507"/>
    </location>
</feature>
<dbReference type="PANTHER" id="PTHR10322:SF20">
    <property type="entry name" value="DNA POLYMERASE 1"/>
    <property type="match status" value="1"/>
</dbReference>
<proteinExistence type="predicted"/>
<dbReference type="Gene3D" id="3.30.420.10">
    <property type="entry name" value="Ribonuclease H-like superfamily/Ribonuclease H"/>
    <property type="match status" value="1"/>
</dbReference>
<sequence length="554" mass="65214">MVQMINTHYFYPDRKSKDGFDKVLFIVKDENGNKRCETIEKPVIEYYITKPQYWDGKLRNYIEKDKVLPIKCYAKDLYKSIITTLNDQNLTNYFWDTIKSGGYGIGKKLNRIHLDYRLHGSDVNIQDYYISQFLKKHPVDKNNFGLTKVVYDIEVDIEKIVGFPEPEEAEAPVNIMTLIDMDNLNCYTLCLKYNHDTYVETMSNLDSIKSELEERYKKILKGRKMNFIIEEWESEIHMIKRFYDLINIEIKPDFVLAWNGHGFDNPYLMNRIMRLGYNPEDIMCPKEFKYKRVSYRKDTFNQDPSDNGNEMNVTSYSVYLDAMNLYANLRKGMGKEESYSLDYIGEKEVGLTKDVMEEGFKTFHITDYKKFMFYNIQDTVMMMMMEEKNRDVDAIYSVAMLTETRIEKAMKKTICLRNLASKFYREKGVYISNNRAKIREQTEGKIKGAFVANPNNIDNIGIELLGEKSKFLFENCIDFDLSSLYPSIIQAFNISPETCYGRVIIEEDGNDISKEYVDDYSSKDYINFGNKWHNLPTTSDLIQKLKQQKQLQVS</sequence>
<evidence type="ECO:0000256" key="3">
    <source>
        <dbReference type="ARBA" id="ARBA00022695"/>
    </source>
</evidence>
<dbReference type="InterPro" id="IPR050240">
    <property type="entry name" value="DNA_pol_type-B"/>
</dbReference>
<evidence type="ECO:0000259" key="10">
    <source>
        <dbReference type="Pfam" id="PF00136"/>
    </source>
</evidence>
<evidence type="ECO:0000256" key="5">
    <source>
        <dbReference type="ARBA" id="ARBA00022801"/>
    </source>
</evidence>
<dbReference type="PANTHER" id="PTHR10322">
    <property type="entry name" value="DNA POLYMERASE CATALYTIC SUBUNIT"/>
    <property type="match status" value="1"/>
</dbReference>
<dbReference type="InterPro" id="IPR006133">
    <property type="entry name" value="DNA-dir_DNA_pol_B_exonuc"/>
</dbReference>
<evidence type="ECO:0000256" key="8">
    <source>
        <dbReference type="ARBA" id="ARBA00023125"/>
    </source>
</evidence>
<keyword evidence="3" id="KW-0548">Nucleotidyltransferase</keyword>
<evidence type="ECO:0000256" key="6">
    <source>
        <dbReference type="ARBA" id="ARBA00022932"/>
    </source>
</evidence>
<keyword evidence="6" id="KW-0239">DNA-directed DNA polymerase</keyword>
<dbReference type="Proteomes" id="UP000202618">
    <property type="component" value="Segment"/>
</dbReference>
<accession>A0A172JI39</accession>
<dbReference type="InterPro" id="IPR036397">
    <property type="entry name" value="RNaseH_sf"/>
</dbReference>
<evidence type="ECO:0000313" key="12">
    <source>
        <dbReference type="EMBL" id="AMS01216.1"/>
    </source>
</evidence>
<comment type="catalytic activity">
    <reaction evidence="9">
        <text>DNA(n) + a 2'-deoxyribonucleoside 5'-triphosphate = DNA(n+1) + diphosphate</text>
        <dbReference type="Rhea" id="RHEA:22508"/>
        <dbReference type="Rhea" id="RHEA-COMP:17339"/>
        <dbReference type="Rhea" id="RHEA-COMP:17340"/>
        <dbReference type="ChEBI" id="CHEBI:33019"/>
        <dbReference type="ChEBI" id="CHEBI:61560"/>
        <dbReference type="ChEBI" id="CHEBI:173112"/>
        <dbReference type="EC" id="2.7.7.7"/>
    </reaction>
</comment>
<keyword evidence="7" id="KW-1194">Viral DNA replication</keyword>
<evidence type="ECO:0000256" key="4">
    <source>
        <dbReference type="ARBA" id="ARBA00022722"/>
    </source>
</evidence>
<dbReference type="GO" id="GO:0003677">
    <property type="term" value="F:DNA binding"/>
    <property type="evidence" value="ECO:0007669"/>
    <property type="project" value="UniProtKB-KW"/>
</dbReference>
<dbReference type="GO" id="GO:0039693">
    <property type="term" value="P:viral DNA genome replication"/>
    <property type="evidence" value="ECO:0007669"/>
    <property type="project" value="UniProtKB-KW"/>
</dbReference>
<keyword evidence="5" id="KW-0378">Hydrolase</keyword>
<dbReference type="InterPro" id="IPR023211">
    <property type="entry name" value="DNA_pol_palm_dom_sf"/>
</dbReference>
<keyword evidence="4" id="KW-0540">Nuclease</keyword>
<dbReference type="GO" id="GO:0003887">
    <property type="term" value="F:DNA-directed DNA polymerase activity"/>
    <property type="evidence" value="ECO:0007669"/>
    <property type="project" value="UniProtKB-KW"/>
</dbReference>
<dbReference type="GO" id="GO:0000166">
    <property type="term" value="F:nucleotide binding"/>
    <property type="evidence" value="ECO:0007669"/>
    <property type="project" value="InterPro"/>
</dbReference>
<dbReference type="SUPFAM" id="SSF53098">
    <property type="entry name" value="Ribonuclease H-like"/>
    <property type="match status" value="1"/>
</dbReference>
<gene>
    <name evidence="12" type="ORF">AR9_g132</name>
</gene>
<evidence type="ECO:0000256" key="9">
    <source>
        <dbReference type="ARBA" id="ARBA00049244"/>
    </source>
</evidence>
<reference evidence="12 13" key="1">
    <citation type="journal article" date="2016" name="Virology">
        <title>The genome of AR9, a giant transducing Bacillus phage encoding two multisubunit RNA polymerases.</title>
        <authorList>
            <person name="Lavysh D."/>
            <person name="Sokolova M."/>
            <person name="Minakhin L."/>
            <person name="Yakunina M."/>
            <person name="Artamonova T."/>
            <person name="Kozyavkin S."/>
            <person name="Makarova K.S."/>
            <person name="Koonin E.V."/>
            <person name="Severinov K."/>
        </authorList>
    </citation>
    <scope>NUCLEOTIDE SEQUENCE [LARGE SCALE GENOMIC DNA]</scope>
</reference>
<feature type="domain" description="DNA-directed DNA polymerase family B exonuclease" evidence="11">
    <location>
        <begin position="148"/>
        <end position="344"/>
    </location>
</feature>
<dbReference type="Pfam" id="PF03104">
    <property type="entry name" value="DNA_pol_B_exo1"/>
    <property type="match status" value="1"/>
</dbReference>
<dbReference type="GO" id="GO:0016787">
    <property type="term" value="F:hydrolase activity"/>
    <property type="evidence" value="ECO:0007669"/>
    <property type="project" value="UniProtKB-KW"/>
</dbReference>
<dbReference type="GO" id="GO:0004518">
    <property type="term" value="F:nuclease activity"/>
    <property type="evidence" value="ECO:0007669"/>
    <property type="project" value="UniProtKB-KW"/>
</dbReference>
<dbReference type="SUPFAM" id="SSF56672">
    <property type="entry name" value="DNA/RNA polymerases"/>
    <property type="match status" value="1"/>
</dbReference>
<dbReference type="InterPro" id="IPR012337">
    <property type="entry name" value="RNaseH-like_sf"/>
</dbReference>
<organism evidence="12 13">
    <name type="scientific">Bacillus phage AR9</name>
    <dbReference type="NCBI Taxonomy" id="1815509"/>
    <lineage>
        <taxon>Viruses</taxon>
        <taxon>Duplodnaviria</taxon>
        <taxon>Heunggongvirae</taxon>
        <taxon>Uroviricota</taxon>
        <taxon>Caudoviricetes</taxon>
        <taxon>Takahashivirus</taxon>
        <taxon>Bacillus phage PBS1</taxon>
    </lineage>
</organism>
<evidence type="ECO:0000259" key="11">
    <source>
        <dbReference type="Pfam" id="PF03104"/>
    </source>
</evidence>
<dbReference type="KEGG" id="vg:29058850"/>
<dbReference type="GeneID" id="29058850"/>
<dbReference type="GO" id="GO:0006261">
    <property type="term" value="P:DNA-templated DNA replication"/>
    <property type="evidence" value="ECO:0007669"/>
    <property type="project" value="TreeGrafter"/>
</dbReference>
<dbReference type="EMBL" id="KU878088">
    <property type="protein sequence ID" value="AMS01216.1"/>
    <property type="molecule type" value="Genomic_DNA"/>
</dbReference>